<dbReference type="GO" id="GO:0006508">
    <property type="term" value="P:proteolysis"/>
    <property type="evidence" value="ECO:0007669"/>
    <property type="project" value="InterPro"/>
</dbReference>
<accession>A0A1E3H1N5</accession>
<feature type="region of interest" description="Disordered" evidence="1">
    <location>
        <begin position="148"/>
        <end position="199"/>
    </location>
</feature>
<gene>
    <name evidence="3" type="ORF">A6302_02486</name>
</gene>
<feature type="domain" description="Peptidase S49" evidence="2">
    <location>
        <begin position="2"/>
        <end position="90"/>
    </location>
</feature>
<feature type="compositionally biased region" description="Acidic residues" evidence="1">
    <location>
        <begin position="152"/>
        <end position="191"/>
    </location>
</feature>
<dbReference type="EMBL" id="MCRJ01000058">
    <property type="protein sequence ID" value="ODN70212.1"/>
    <property type="molecule type" value="Genomic_DNA"/>
</dbReference>
<dbReference type="InterPro" id="IPR002142">
    <property type="entry name" value="Peptidase_S49"/>
</dbReference>
<name>A0A1E3H1N5_9HYPH</name>
<proteinExistence type="predicted"/>
<feature type="region of interest" description="Disordered" evidence="1">
    <location>
        <begin position="251"/>
        <end position="290"/>
    </location>
</feature>
<dbReference type="GO" id="GO:0008233">
    <property type="term" value="F:peptidase activity"/>
    <property type="evidence" value="ECO:0007669"/>
    <property type="project" value="InterPro"/>
</dbReference>
<keyword evidence="4" id="KW-1185">Reference proteome</keyword>
<protein>
    <submittedName>
        <fullName evidence="3">Peptidase family S49</fullName>
    </submittedName>
</protein>
<reference evidence="3 4" key="1">
    <citation type="submission" date="2016-07" db="EMBL/GenBank/DDBJ databases">
        <title>Draft Genome Sequence of Methylobrevis pamukkalensis PK2.</title>
        <authorList>
            <person name="Vasilenko O.V."/>
            <person name="Doronina N.V."/>
            <person name="Shmareva M.N."/>
            <person name="Tarlachkov S.V."/>
            <person name="Mustakhimov I."/>
            <person name="Trotsenko Y.A."/>
        </authorList>
    </citation>
    <scope>NUCLEOTIDE SEQUENCE [LARGE SCALE GENOMIC DNA]</scope>
    <source>
        <strain evidence="3 4">PK2</strain>
    </source>
</reference>
<dbReference type="OrthoDB" id="266140at2"/>
<evidence type="ECO:0000313" key="3">
    <source>
        <dbReference type="EMBL" id="ODN70212.1"/>
    </source>
</evidence>
<sequence length="290" mass="29355">MTAIKFGDQKDDGSWSAPLSDSARATLQEMVDWTGERFVGHVAARRGLSREAVLGTKAAVIPHSDAALAGGFIDAIASEEEAFAALAALVRGETPDAGPVAGAGTPADPAATSSATEQEADMAVKTKMAAILAGKDDAETKLKALAKLAESAEPEEEAADGEDDDEDEMAKDKAAEDDEPEEEAAEGEDEEPKAAATGAMAAVALATSPQAKGREALARKLAAKVQAKKLTYGEAKDMLAAAPKSGRLAEAMGGRTPALGGGGGAPAGGEKAAEASWDKAFAKVPGAKPR</sequence>
<organism evidence="3 4">
    <name type="scientific">Methylobrevis pamukkalensis</name>
    <dbReference type="NCBI Taxonomy" id="1439726"/>
    <lineage>
        <taxon>Bacteria</taxon>
        <taxon>Pseudomonadati</taxon>
        <taxon>Pseudomonadota</taxon>
        <taxon>Alphaproteobacteria</taxon>
        <taxon>Hyphomicrobiales</taxon>
        <taxon>Pleomorphomonadaceae</taxon>
        <taxon>Methylobrevis</taxon>
    </lineage>
</organism>
<dbReference type="Proteomes" id="UP000094622">
    <property type="component" value="Unassembled WGS sequence"/>
</dbReference>
<dbReference type="AlphaFoldDB" id="A0A1E3H1N5"/>
<comment type="caution">
    <text evidence="3">The sequence shown here is derived from an EMBL/GenBank/DDBJ whole genome shotgun (WGS) entry which is preliminary data.</text>
</comment>
<evidence type="ECO:0000259" key="2">
    <source>
        <dbReference type="Pfam" id="PF01343"/>
    </source>
</evidence>
<dbReference type="PATRIC" id="fig|1439726.3.peg.2611"/>
<evidence type="ECO:0000256" key="1">
    <source>
        <dbReference type="SAM" id="MobiDB-lite"/>
    </source>
</evidence>
<dbReference type="Gene3D" id="6.20.330.10">
    <property type="match status" value="1"/>
</dbReference>
<dbReference type="RefSeq" id="WP_069307088.1">
    <property type="nucleotide sequence ID" value="NZ_MCRJ01000058.1"/>
</dbReference>
<evidence type="ECO:0000313" key="4">
    <source>
        <dbReference type="Proteomes" id="UP000094622"/>
    </source>
</evidence>
<dbReference type="Pfam" id="PF01343">
    <property type="entry name" value="Peptidase_S49"/>
    <property type="match status" value="1"/>
</dbReference>
<feature type="compositionally biased region" description="Basic and acidic residues" evidence="1">
    <location>
        <begin position="271"/>
        <end position="281"/>
    </location>
</feature>